<dbReference type="Proteomes" id="UP000639772">
    <property type="component" value="Unassembled WGS sequence"/>
</dbReference>
<reference evidence="1 2" key="1">
    <citation type="journal article" date="2020" name="Nat. Food">
        <title>A phased Vanilla planifolia genome enables genetic improvement of flavour and production.</title>
        <authorList>
            <person name="Hasing T."/>
            <person name="Tang H."/>
            <person name="Brym M."/>
            <person name="Khazi F."/>
            <person name="Huang T."/>
            <person name="Chambers A.H."/>
        </authorList>
    </citation>
    <scope>NUCLEOTIDE SEQUENCE [LARGE SCALE GENOMIC DNA]</scope>
    <source>
        <tissue evidence="1">Leaf</tissue>
    </source>
</reference>
<name>A0A835U7Q9_VANPL</name>
<organism evidence="1 2">
    <name type="scientific">Vanilla planifolia</name>
    <name type="common">Vanilla</name>
    <dbReference type="NCBI Taxonomy" id="51239"/>
    <lineage>
        <taxon>Eukaryota</taxon>
        <taxon>Viridiplantae</taxon>
        <taxon>Streptophyta</taxon>
        <taxon>Embryophyta</taxon>
        <taxon>Tracheophyta</taxon>
        <taxon>Spermatophyta</taxon>
        <taxon>Magnoliopsida</taxon>
        <taxon>Liliopsida</taxon>
        <taxon>Asparagales</taxon>
        <taxon>Orchidaceae</taxon>
        <taxon>Vanilloideae</taxon>
        <taxon>Vanilleae</taxon>
        <taxon>Vanilla</taxon>
    </lineage>
</organism>
<dbReference type="OrthoDB" id="2014333at2759"/>
<dbReference type="EMBL" id="JADCNM010000057">
    <property type="protein sequence ID" value="KAG0451522.1"/>
    <property type="molecule type" value="Genomic_DNA"/>
</dbReference>
<dbReference type="AlphaFoldDB" id="A0A835U7Q9"/>
<evidence type="ECO:0000313" key="1">
    <source>
        <dbReference type="EMBL" id="KAG0451522.1"/>
    </source>
</evidence>
<proteinExistence type="predicted"/>
<evidence type="ECO:0000313" key="2">
    <source>
        <dbReference type="Proteomes" id="UP000639772"/>
    </source>
</evidence>
<accession>A0A835U7Q9</accession>
<gene>
    <name evidence="1" type="ORF">HPP92_026215</name>
</gene>
<sequence length="101" mass="11179">MVIAGLVVVAEEPSLVARQTSSHSFGIWQKLMPKEEAAIRMVELAEINGGWNRSIDLSNHVKKLASEVLVEIARSQDITEAKDFLRNKGLDVHSDQNAVIQ</sequence>
<comment type="caution">
    <text evidence="1">The sequence shown here is derived from an EMBL/GenBank/DDBJ whole genome shotgun (WGS) entry which is preliminary data.</text>
</comment>
<protein>
    <submittedName>
        <fullName evidence="1">Uncharacterized protein</fullName>
    </submittedName>
</protein>